<dbReference type="InterPro" id="IPR010982">
    <property type="entry name" value="Lambda_DNA-bd_dom_sf"/>
</dbReference>
<organism evidence="2 3">
    <name type="scientific">Pseudidiomarina aestuarii</name>
    <dbReference type="NCBI Taxonomy" id="624146"/>
    <lineage>
        <taxon>Bacteria</taxon>
        <taxon>Pseudomonadati</taxon>
        <taxon>Pseudomonadota</taxon>
        <taxon>Gammaproteobacteria</taxon>
        <taxon>Alteromonadales</taxon>
        <taxon>Idiomarinaceae</taxon>
        <taxon>Pseudidiomarina</taxon>
    </lineage>
</organism>
<evidence type="ECO:0000259" key="1">
    <source>
        <dbReference type="PROSITE" id="PS50943"/>
    </source>
</evidence>
<dbReference type="GO" id="GO:0003677">
    <property type="term" value="F:DNA binding"/>
    <property type="evidence" value="ECO:0007669"/>
    <property type="project" value="InterPro"/>
</dbReference>
<dbReference type="Gene3D" id="1.10.260.40">
    <property type="entry name" value="lambda repressor-like DNA-binding domains"/>
    <property type="match status" value="1"/>
</dbReference>
<proteinExistence type="predicted"/>
<dbReference type="Proteomes" id="UP000241514">
    <property type="component" value="Unassembled WGS sequence"/>
</dbReference>
<dbReference type="CDD" id="cd00093">
    <property type="entry name" value="HTH_XRE"/>
    <property type="match status" value="1"/>
</dbReference>
<feature type="domain" description="HTH cro/C1-type" evidence="1">
    <location>
        <begin position="41"/>
        <end position="64"/>
    </location>
</feature>
<comment type="caution">
    <text evidence="2">The sequence shown here is derived from an EMBL/GenBank/DDBJ whole genome shotgun (WGS) entry which is preliminary data.</text>
</comment>
<dbReference type="InterPro" id="IPR001387">
    <property type="entry name" value="Cro/C1-type_HTH"/>
</dbReference>
<evidence type="ECO:0000313" key="3">
    <source>
        <dbReference type="Proteomes" id="UP000241514"/>
    </source>
</evidence>
<name>A0A6N4DF95_9GAMM</name>
<dbReference type="PROSITE" id="PS50943">
    <property type="entry name" value="HTH_CROC1"/>
    <property type="match status" value="1"/>
</dbReference>
<accession>A0A6N4DF95</accession>
<sequence>MIGFEDEYYDFENNTLFADEAEELARKLGELIRLERRHVATQDDLAFLANSSRATISRLERGHSVSTHCLFVVLYRLELSRPFVELINAQLKNPPSARERRARRDAFLKVMAPYL</sequence>
<gene>
    <name evidence="2" type="ORF">C9928_06100</name>
</gene>
<evidence type="ECO:0000313" key="2">
    <source>
        <dbReference type="EMBL" id="PTB88547.1"/>
    </source>
</evidence>
<dbReference type="AlphaFoldDB" id="A0A6N4DF95"/>
<dbReference type="SUPFAM" id="SSF47413">
    <property type="entry name" value="lambda repressor-like DNA-binding domains"/>
    <property type="match status" value="1"/>
</dbReference>
<reference evidence="2 3" key="1">
    <citation type="submission" date="2018-03" db="EMBL/GenBank/DDBJ databases">
        <title>Cross-interface Injection: A General Nanoliter Liquid Handling Method Applied to Single Cells Genome Amplification Automated Nanoliter Liquid Handling Applied to Single Cell Multiple Displacement Amplification.</title>
        <authorList>
            <person name="Yun J."/>
            <person name="Xu P."/>
            <person name="Xu J."/>
            <person name="Dai X."/>
            <person name="Wang Y."/>
            <person name="Zheng X."/>
            <person name="Cao C."/>
            <person name="Yi Q."/>
            <person name="Zhu Y."/>
            <person name="Wang L."/>
            <person name="Dong Z."/>
            <person name="Huang Y."/>
            <person name="Huang L."/>
            <person name="Du W."/>
        </authorList>
    </citation>
    <scope>NUCLEOTIDE SEQUENCE [LARGE SCALE GENOMIC DNA]</scope>
    <source>
        <strain evidence="2 3">A9-4</strain>
    </source>
</reference>
<dbReference type="EMBL" id="PYVG01000049">
    <property type="protein sequence ID" value="PTB88547.1"/>
    <property type="molecule type" value="Genomic_DNA"/>
</dbReference>
<protein>
    <recommendedName>
        <fullName evidence="1">HTH cro/C1-type domain-containing protein</fullName>
    </recommendedName>
</protein>